<feature type="transmembrane region" description="Helical" evidence="1">
    <location>
        <begin position="171"/>
        <end position="189"/>
    </location>
</feature>
<dbReference type="Proteomes" id="UP000319516">
    <property type="component" value="Unassembled WGS sequence"/>
</dbReference>
<keyword evidence="4" id="KW-1185">Reference proteome</keyword>
<dbReference type="InterPro" id="IPR009936">
    <property type="entry name" value="DUF1468"/>
</dbReference>
<feature type="transmembrane region" description="Helical" evidence="1">
    <location>
        <begin position="135"/>
        <end position="165"/>
    </location>
</feature>
<comment type="caution">
    <text evidence="3">The sequence shown here is derived from an EMBL/GenBank/DDBJ whole genome shotgun (WGS) entry which is preliminary data.</text>
</comment>
<keyword evidence="1" id="KW-0472">Membrane</keyword>
<dbReference type="EMBL" id="VFOP01000001">
    <property type="protein sequence ID" value="TQL51783.1"/>
    <property type="molecule type" value="Genomic_DNA"/>
</dbReference>
<feature type="domain" description="DUF1468" evidence="2">
    <location>
        <begin position="20"/>
        <end position="198"/>
    </location>
</feature>
<evidence type="ECO:0000313" key="3">
    <source>
        <dbReference type="EMBL" id="TQL51783.1"/>
    </source>
</evidence>
<keyword evidence="1" id="KW-1133">Transmembrane helix</keyword>
<dbReference type="AlphaFoldDB" id="A0A542YUM9"/>
<evidence type="ECO:0000259" key="2">
    <source>
        <dbReference type="Pfam" id="PF07331"/>
    </source>
</evidence>
<accession>A0A542YUM9</accession>
<gene>
    <name evidence="3" type="ORF">FB467_2945</name>
</gene>
<reference evidence="3 4" key="1">
    <citation type="submission" date="2019-06" db="EMBL/GenBank/DDBJ databases">
        <title>Sequencing the genomes of 1000 actinobacteria strains.</title>
        <authorList>
            <person name="Klenk H.-P."/>
        </authorList>
    </citation>
    <scope>NUCLEOTIDE SEQUENCE [LARGE SCALE GENOMIC DNA]</scope>
    <source>
        <strain evidence="3 4">DSM 12335</strain>
    </source>
</reference>
<feature type="transmembrane region" description="Helical" evidence="1">
    <location>
        <begin position="20"/>
        <end position="40"/>
    </location>
</feature>
<name>A0A542YUM9_9MICO</name>
<proteinExistence type="predicted"/>
<protein>
    <submittedName>
        <fullName evidence="3">Tripartite tricarboxylate transporter TctB family protein</fullName>
    </submittedName>
</protein>
<dbReference type="OrthoDB" id="4808352at2"/>
<sequence length="205" mass="21711">MTAQETEHQATRPRPETSDVVGTVILGVVGAVAVVMGLGYGFTVEGGQVGPGFLPVLTGGFIVVAAVLELIRMFFASSSPIEGSFMETVENVEEEARAAIEEVYSGAEAPEAAAGEELDTFGRTQRQRSTAMVKIFALILAALLLIPVLGLLISLSAMTLALLIFVERRPWLTSLLATLGALAFFYLVFVQGLRVPLPTGMLGII</sequence>
<dbReference type="RefSeq" id="WP_141785736.1">
    <property type="nucleotide sequence ID" value="NZ_BAAAIK010000001.1"/>
</dbReference>
<keyword evidence="1" id="KW-0812">Transmembrane</keyword>
<evidence type="ECO:0000256" key="1">
    <source>
        <dbReference type="SAM" id="Phobius"/>
    </source>
</evidence>
<organism evidence="3 4">
    <name type="scientific">Ornithinicoccus hortensis</name>
    <dbReference type="NCBI Taxonomy" id="82346"/>
    <lineage>
        <taxon>Bacteria</taxon>
        <taxon>Bacillati</taxon>
        <taxon>Actinomycetota</taxon>
        <taxon>Actinomycetes</taxon>
        <taxon>Micrococcales</taxon>
        <taxon>Intrasporangiaceae</taxon>
        <taxon>Ornithinicoccus</taxon>
    </lineage>
</organism>
<feature type="transmembrane region" description="Helical" evidence="1">
    <location>
        <begin position="52"/>
        <end position="71"/>
    </location>
</feature>
<dbReference type="Pfam" id="PF07331">
    <property type="entry name" value="TctB"/>
    <property type="match status" value="1"/>
</dbReference>
<evidence type="ECO:0000313" key="4">
    <source>
        <dbReference type="Proteomes" id="UP000319516"/>
    </source>
</evidence>